<organism evidence="1 2">
    <name type="scientific">Fructobacillus durionis</name>
    <dbReference type="NCBI Taxonomy" id="283737"/>
    <lineage>
        <taxon>Bacteria</taxon>
        <taxon>Bacillati</taxon>
        <taxon>Bacillota</taxon>
        <taxon>Bacilli</taxon>
        <taxon>Lactobacillales</taxon>
        <taxon>Lactobacillaceae</taxon>
        <taxon>Fructobacillus</taxon>
    </lineage>
</organism>
<reference evidence="2" key="1">
    <citation type="submission" date="2016-10" db="EMBL/GenBank/DDBJ databases">
        <authorList>
            <person name="Varghese N."/>
            <person name="Submissions S."/>
        </authorList>
    </citation>
    <scope>NUCLEOTIDE SEQUENCE [LARGE SCALE GENOMIC DNA]</scope>
    <source>
        <strain evidence="2">DSM 19113</strain>
    </source>
</reference>
<evidence type="ECO:0000313" key="1">
    <source>
        <dbReference type="EMBL" id="SFB88234.1"/>
    </source>
</evidence>
<dbReference type="STRING" id="283737.SAMN05660453_0544"/>
<evidence type="ECO:0000313" key="2">
    <source>
        <dbReference type="Proteomes" id="UP000199376"/>
    </source>
</evidence>
<dbReference type="AlphaFoldDB" id="A0A1I1EMA6"/>
<proteinExistence type="predicted"/>
<protein>
    <submittedName>
        <fullName evidence="1">Riboflavin biosynthesis RibT protein</fullName>
    </submittedName>
</protein>
<sequence length="118" mass="13820">MLVQPRADDEKTIMGLFSLVPDLRNVKYLNETMEAYKQDGYYLYFFQDEPHDPITGLLGYELYEEKVVLVRHVVVTPGSPKKATQAQMLSDLQERYPDRTLVGTFDTQTAIDKWRKHY</sequence>
<dbReference type="RefSeq" id="WP_091501797.1">
    <property type="nucleotide sequence ID" value="NZ_FOLI01000001.1"/>
</dbReference>
<accession>A0A1I1EMA6</accession>
<dbReference type="OrthoDB" id="2189687at2"/>
<keyword evidence="2" id="KW-1185">Reference proteome</keyword>
<gene>
    <name evidence="1" type="ORF">SAMN05660453_0544</name>
</gene>
<name>A0A1I1EMA6_9LACO</name>
<dbReference type="EMBL" id="FOLI01000001">
    <property type="protein sequence ID" value="SFB88234.1"/>
    <property type="molecule type" value="Genomic_DNA"/>
</dbReference>
<dbReference type="Proteomes" id="UP000199376">
    <property type="component" value="Unassembled WGS sequence"/>
</dbReference>